<accession>A0A931MHM7</accession>
<dbReference type="GO" id="GO:0016757">
    <property type="term" value="F:glycosyltransferase activity"/>
    <property type="evidence" value="ECO:0007669"/>
    <property type="project" value="InterPro"/>
</dbReference>
<dbReference type="SUPFAM" id="SSF53756">
    <property type="entry name" value="UDP-Glycosyltransferase/glycogen phosphorylase"/>
    <property type="match status" value="1"/>
</dbReference>
<gene>
    <name evidence="4" type="ORF">I5803_13785</name>
</gene>
<dbReference type="Gene3D" id="1.25.40.10">
    <property type="entry name" value="Tetratricopeptide repeat domain"/>
    <property type="match status" value="2"/>
</dbReference>
<feature type="repeat" description="TPR" evidence="3">
    <location>
        <begin position="171"/>
        <end position="204"/>
    </location>
</feature>
<dbReference type="RefSeq" id="WP_196986918.1">
    <property type="nucleotide sequence ID" value="NZ_JADWYS010000001.1"/>
</dbReference>
<dbReference type="PROSITE" id="PS50005">
    <property type="entry name" value="TPR"/>
    <property type="match status" value="5"/>
</dbReference>
<dbReference type="Pfam" id="PF01075">
    <property type="entry name" value="Glyco_transf_9"/>
    <property type="match status" value="1"/>
</dbReference>
<dbReference type="InterPro" id="IPR002201">
    <property type="entry name" value="Glyco_trans_9"/>
</dbReference>
<comment type="caution">
    <text evidence="4">The sequence shown here is derived from an EMBL/GenBank/DDBJ whole genome shotgun (WGS) entry which is preliminary data.</text>
</comment>
<dbReference type="InterPro" id="IPR011990">
    <property type="entry name" value="TPR-like_helical_dom_sf"/>
</dbReference>
<evidence type="ECO:0000313" key="4">
    <source>
        <dbReference type="EMBL" id="MBG9389102.1"/>
    </source>
</evidence>
<dbReference type="EMBL" id="JADWYS010000001">
    <property type="protein sequence ID" value="MBG9389102.1"/>
    <property type="molecule type" value="Genomic_DNA"/>
</dbReference>
<proteinExistence type="predicted"/>
<organism evidence="4 5">
    <name type="scientific">Caenimonas aquaedulcis</name>
    <dbReference type="NCBI Taxonomy" id="2793270"/>
    <lineage>
        <taxon>Bacteria</taxon>
        <taxon>Pseudomonadati</taxon>
        <taxon>Pseudomonadota</taxon>
        <taxon>Betaproteobacteria</taxon>
        <taxon>Burkholderiales</taxon>
        <taxon>Comamonadaceae</taxon>
        <taxon>Caenimonas</taxon>
    </lineage>
</organism>
<dbReference type="Proteomes" id="UP000651050">
    <property type="component" value="Unassembled WGS sequence"/>
</dbReference>
<dbReference type="Gene3D" id="3.40.50.2000">
    <property type="entry name" value="Glycogen Phosphorylase B"/>
    <property type="match status" value="1"/>
</dbReference>
<dbReference type="SMART" id="SM00028">
    <property type="entry name" value="TPR"/>
    <property type="match status" value="6"/>
</dbReference>
<dbReference type="AlphaFoldDB" id="A0A931MHM7"/>
<feature type="repeat" description="TPR" evidence="3">
    <location>
        <begin position="137"/>
        <end position="170"/>
    </location>
</feature>
<reference evidence="4" key="1">
    <citation type="submission" date="2020-11" db="EMBL/GenBank/DDBJ databases">
        <title>Bacterial whole genome sequence for Caenimonas sp. DR4.4.</title>
        <authorList>
            <person name="Le V."/>
            <person name="Ko S.-R."/>
            <person name="Ahn C.-Y."/>
            <person name="Oh H.-M."/>
        </authorList>
    </citation>
    <scope>NUCLEOTIDE SEQUENCE</scope>
    <source>
        <strain evidence="4">DR4.4</strain>
    </source>
</reference>
<keyword evidence="2 3" id="KW-0802">TPR repeat</keyword>
<dbReference type="Pfam" id="PF13432">
    <property type="entry name" value="TPR_16"/>
    <property type="match status" value="2"/>
</dbReference>
<feature type="repeat" description="TPR" evidence="3">
    <location>
        <begin position="69"/>
        <end position="102"/>
    </location>
</feature>
<evidence type="ECO:0000313" key="5">
    <source>
        <dbReference type="Proteomes" id="UP000651050"/>
    </source>
</evidence>
<dbReference type="InterPro" id="IPR019734">
    <property type="entry name" value="TPR_rpt"/>
</dbReference>
<dbReference type="Pfam" id="PF14559">
    <property type="entry name" value="TPR_19"/>
    <property type="match status" value="1"/>
</dbReference>
<dbReference type="PANTHER" id="PTHR44858">
    <property type="entry name" value="TETRATRICOPEPTIDE REPEAT PROTEIN 6"/>
    <property type="match status" value="1"/>
</dbReference>
<evidence type="ECO:0000256" key="1">
    <source>
        <dbReference type="ARBA" id="ARBA00022737"/>
    </source>
</evidence>
<sequence length="546" mass="59787">MDSRLLEAQALLRQGQVQLAEILCRQAVADDAGLAPGWAMLGSIAAYRKDFAQAASLLERALAIDASSADMHFRLGVLRNQLGQWDAALAAFDASLARMPGAPQALNLRGEALGHLGRWEEALASFEQAVAQSPDSAVAQMNLGVSLYELYRFDAALHALERALALAPDNLEVLFNRANVLMELDRFDEALAGFERVRAHRPGDVQLLMNIANTLRDQHRFDEALRTYAQALALAPDDAGLNWNRALCLLTAGDYERGWAAYEWRFRAGKLGNVQRGIDAPKWTGSEDLQGRTLLVHAEQGLGDTIEMARYLPLLAERGAKVVMEVQRPLLPLFQFARGATRVVGPGEVVQADFHCPMLSLPHVFGTGRGNIPPAVGWLAPPADLVARWKDVISSRAGTGPNVGLVWSGNPGYAGDHRRSLSLERFRTALPAGPRYWCLQKDIAVADEPSLSVDPVIQRFAENDFPNTAAQIAALDLVITVDTSLMHLAATLGARTWLLLPFTADFRWGTDTQESPWYPGMRLFRQQRAGDWAPVLAEVRAALVQA</sequence>
<keyword evidence="5" id="KW-1185">Reference proteome</keyword>
<dbReference type="PANTHER" id="PTHR44858:SF1">
    <property type="entry name" value="UDP-N-ACETYLGLUCOSAMINE--PEPTIDE N-ACETYLGLUCOSAMINYLTRANSFERASE SPINDLY-RELATED"/>
    <property type="match status" value="1"/>
</dbReference>
<name>A0A931MHM7_9BURK</name>
<dbReference type="InterPro" id="IPR050498">
    <property type="entry name" value="Ycf3"/>
</dbReference>
<evidence type="ECO:0000256" key="2">
    <source>
        <dbReference type="ARBA" id="ARBA00022803"/>
    </source>
</evidence>
<protein>
    <submittedName>
        <fullName evidence="4">Tetratricopeptide repeat protein</fullName>
    </submittedName>
</protein>
<dbReference type="SUPFAM" id="SSF48452">
    <property type="entry name" value="TPR-like"/>
    <property type="match status" value="1"/>
</dbReference>
<feature type="repeat" description="TPR" evidence="3">
    <location>
        <begin position="205"/>
        <end position="238"/>
    </location>
</feature>
<keyword evidence="1" id="KW-0677">Repeat</keyword>
<feature type="repeat" description="TPR" evidence="3">
    <location>
        <begin position="103"/>
        <end position="136"/>
    </location>
</feature>
<evidence type="ECO:0000256" key="3">
    <source>
        <dbReference type="PROSITE-ProRule" id="PRU00339"/>
    </source>
</evidence>